<accession>A0AAD7FG53</accession>
<proteinExistence type="predicted"/>
<dbReference type="Proteomes" id="UP001221142">
    <property type="component" value="Unassembled WGS sequence"/>
</dbReference>
<protein>
    <submittedName>
        <fullName evidence="1">Uncharacterized protein</fullName>
    </submittedName>
</protein>
<evidence type="ECO:0000313" key="2">
    <source>
        <dbReference type="Proteomes" id="UP001221142"/>
    </source>
</evidence>
<dbReference type="EMBL" id="JARKIF010000019">
    <property type="protein sequence ID" value="KAJ7618441.1"/>
    <property type="molecule type" value="Genomic_DNA"/>
</dbReference>
<sequence>MDPCSRTLRITEIVRMICEESAATTYGPSYTKQPPRLPRLACTSKIFLEPALDLIWEELESIVPLVKCMPPTVWEQQGDGRQQMIVLRRPIVSADLSRLLFYSVRVRKLNFDLSHASWLFPIAVHPEVLQALSMSLASQIIMPKIRRLDWNPGKDALPLTPRLLGPDIRNLRISLDQSNASLSLLPCIKASCSIVTSFSLSFNGEAVRHPTLGLITDALTGWHNLEALTVPNLDLAALKHISRLPSLTNLNLFNVAGAESRTLRLEEHLTGPSFPLPWPVDSRPPPPHF</sequence>
<reference evidence="1" key="1">
    <citation type="submission" date="2023-03" db="EMBL/GenBank/DDBJ databases">
        <title>Massive genome expansion in bonnet fungi (Mycena s.s.) driven by repeated elements and novel gene families across ecological guilds.</title>
        <authorList>
            <consortium name="Lawrence Berkeley National Laboratory"/>
            <person name="Harder C.B."/>
            <person name="Miyauchi S."/>
            <person name="Viragh M."/>
            <person name="Kuo A."/>
            <person name="Thoen E."/>
            <person name="Andreopoulos B."/>
            <person name="Lu D."/>
            <person name="Skrede I."/>
            <person name="Drula E."/>
            <person name="Henrissat B."/>
            <person name="Morin E."/>
            <person name="Kohler A."/>
            <person name="Barry K."/>
            <person name="LaButti K."/>
            <person name="Morin E."/>
            <person name="Salamov A."/>
            <person name="Lipzen A."/>
            <person name="Mereny Z."/>
            <person name="Hegedus B."/>
            <person name="Baldrian P."/>
            <person name="Stursova M."/>
            <person name="Weitz H."/>
            <person name="Taylor A."/>
            <person name="Grigoriev I.V."/>
            <person name="Nagy L.G."/>
            <person name="Martin F."/>
            <person name="Kauserud H."/>
        </authorList>
    </citation>
    <scope>NUCLEOTIDE SEQUENCE</scope>
    <source>
        <strain evidence="1">9284</strain>
    </source>
</reference>
<organism evidence="1 2">
    <name type="scientific">Roridomyces roridus</name>
    <dbReference type="NCBI Taxonomy" id="1738132"/>
    <lineage>
        <taxon>Eukaryota</taxon>
        <taxon>Fungi</taxon>
        <taxon>Dikarya</taxon>
        <taxon>Basidiomycota</taxon>
        <taxon>Agaricomycotina</taxon>
        <taxon>Agaricomycetes</taxon>
        <taxon>Agaricomycetidae</taxon>
        <taxon>Agaricales</taxon>
        <taxon>Marasmiineae</taxon>
        <taxon>Mycenaceae</taxon>
        <taxon>Roridomyces</taxon>
    </lineage>
</organism>
<name>A0AAD7FG53_9AGAR</name>
<evidence type="ECO:0000313" key="1">
    <source>
        <dbReference type="EMBL" id="KAJ7618441.1"/>
    </source>
</evidence>
<dbReference type="AlphaFoldDB" id="A0AAD7FG53"/>
<gene>
    <name evidence="1" type="ORF">FB45DRAFT_931663</name>
</gene>
<comment type="caution">
    <text evidence="1">The sequence shown here is derived from an EMBL/GenBank/DDBJ whole genome shotgun (WGS) entry which is preliminary data.</text>
</comment>
<keyword evidence="2" id="KW-1185">Reference proteome</keyword>